<gene>
    <name evidence="2" type="ORF">A3H60_02485</name>
</gene>
<dbReference type="EMBL" id="MHWP01000002">
    <property type="protein sequence ID" value="OHB11482.1"/>
    <property type="molecule type" value="Genomic_DNA"/>
</dbReference>
<evidence type="ECO:0000256" key="1">
    <source>
        <dbReference type="SAM" id="Phobius"/>
    </source>
</evidence>
<dbReference type="STRING" id="1802772.A3H60_02485"/>
<dbReference type="Proteomes" id="UP000177202">
    <property type="component" value="Unassembled WGS sequence"/>
</dbReference>
<name>A0A1G2UQ69_9BACT</name>
<keyword evidence="1" id="KW-1133">Transmembrane helix</keyword>
<organism evidence="2 3">
    <name type="scientific">Candidatus Zambryskibacteria bacterium RIFCSPLOWO2_02_FULL_44_12b</name>
    <dbReference type="NCBI Taxonomy" id="1802772"/>
    <lineage>
        <taxon>Bacteria</taxon>
        <taxon>Candidatus Zambryskiibacteriota</taxon>
    </lineage>
</organism>
<accession>A0A1G2UQ69</accession>
<comment type="caution">
    <text evidence="2">The sequence shown here is derived from an EMBL/GenBank/DDBJ whole genome shotgun (WGS) entry which is preliminary data.</text>
</comment>
<sequence>MKISNGVKNKGFTIVESLVAISILVGVIIGTTSAIQIGISSYIFSKDQIIAFYLAQEGFEQIRNIRDENGIKGLAWLTGLSDCFSACTVDPVVNSAPIACGAPGSCPALRQDSVTGFFGYNLAWPATIFRRQVVLANVNANEISVTVTVNWSKGIVNRQFIARENLLDWQ</sequence>
<proteinExistence type="predicted"/>
<evidence type="ECO:0000313" key="2">
    <source>
        <dbReference type="EMBL" id="OHB11482.1"/>
    </source>
</evidence>
<keyword evidence="1" id="KW-0812">Transmembrane</keyword>
<feature type="transmembrane region" description="Helical" evidence="1">
    <location>
        <begin position="12"/>
        <end position="35"/>
    </location>
</feature>
<reference evidence="2 3" key="1">
    <citation type="journal article" date="2016" name="Nat. Commun.">
        <title>Thousands of microbial genomes shed light on interconnected biogeochemical processes in an aquifer system.</title>
        <authorList>
            <person name="Anantharaman K."/>
            <person name="Brown C.T."/>
            <person name="Hug L.A."/>
            <person name="Sharon I."/>
            <person name="Castelle C.J."/>
            <person name="Probst A.J."/>
            <person name="Thomas B.C."/>
            <person name="Singh A."/>
            <person name="Wilkins M.J."/>
            <person name="Karaoz U."/>
            <person name="Brodie E.L."/>
            <person name="Williams K.H."/>
            <person name="Hubbard S.S."/>
            <person name="Banfield J.F."/>
        </authorList>
    </citation>
    <scope>NUCLEOTIDE SEQUENCE [LARGE SCALE GENOMIC DNA]</scope>
</reference>
<evidence type="ECO:0000313" key="3">
    <source>
        <dbReference type="Proteomes" id="UP000177202"/>
    </source>
</evidence>
<evidence type="ECO:0008006" key="4">
    <source>
        <dbReference type="Google" id="ProtNLM"/>
    </source>
</evidence>
<keyword evidence="1" id="KW-0472">Membrane</keyword>
<dbReference type="AlphaFoldDB" id="A0A1G2UQ69"/>
<protein>
    <recommendedName>
        <fullName evidence="4">Prepilin-type N-terminal cleavage/methylation domain-containing protein</fullName>
    </recommendedName>
</protein>